<proteinExistence type="predicted"/>
<name>A0A0D0KB28_9PSED</name>
<dbReference type="PRINTS" id="PR00032">
    <property type="entry name" value="HTHARAC"/>
</dbReference>
<dbReference type="Gene3D" id="1.10.10.60">
    <property type="entry name" value="Homeodomain-like"/>
    <property type="match status" value="1"/>
</dbReference>
<dbReference type="GO" id="GO:0000976">
    <property type="term" value="F:transcription cis-regulatory region binding"/>
    <property type="evidence" value="ECO:0007669"/>
    <property type="project" value="TreeGrafter"/>
</dbReference>
<comment type="caution">
    <text evidence="5">The sequence shown here is derived from an EMBL/GenBank/DDBJ whole genome shotgun (WGS) entry which is preliminary data.</text>
</comment>
<dbReference type="GO" id="GO:0003700">
    <property type="term" value="F:DNA-binding transcription factor activity"/>
    <property type="evidence" value="ECO:0007669"/>
    <property type="project" value="InterPro"/>
</dbReference>
<dbReference type="PROSITE" id="PS01124">
    <property type="entry name" value="HTH_ARAC_FAMILY_2"/>
    <property type="match status" value="1"/>
</dbReference>
<evidence type="ECO:0000256" key="1">
    <source>
        <dbReference type="ARBA" id="ARBA00023015"/>
    </source>
</evidence>
<keyword evidence="3" id="KW-0804">Transcription</keyword>
<reference evidence="5 6" key="1">
    <citation type="submission" date="2014-12" db="EMBL/GenBank/DDBJ databases">
        <title>16Stimator: statistical estimation of ribosomal gene copy numbers from draft genome assemblies.</title>
        <authorList>
            <person name="Perisin M.A."/>
            <person name="Vetter M."/>
            <person name="Gilbert J.A."/>
            <person name="Bergelson J."/>
        </authorList>
    </citation>
    <scope>NUCLEOTIDE SEQUENCE [LARGE SCALE GENOMIC DNA]</scope>
    <source>
        <strain evidence="5 6">MEJ086</strain>
    </source>
</reference>
<keyword evidence="1" id="KW-0805">Transcription regulation</keyword>
<dbReference type="AlphaFoldDB" id="A0A0D0KB28"/>
<dbReference type="RefSeq" id="WP_042552229.1">
    <property type="nucleotide sequence ID" value="NZ_JXQW01000004.1"/>
</dbReference>
<accession>A0A0D0KB28</accession>
<dbReference type="OrthoDB" id="5582699at2"/>
<evidence type="ECO:0000256" key="3">
    <source>
        <dbReference type="ARBA" id="ARBA00023163"/>
    </source>
</evidence>
<dbReference type="InterPro" id="IPR009057">
    <property type="entry name" value="Homeodomain-like_sf"/>
</dbReference>
<evidence type="ECO:0000313" key="5">
    <source>
        <dbReference type="EMBL" id="KIQ06092.1"/>
    </source>
</evidence>
<dbReference type="GO" id="GO:0005829">
    <property type="term" value="C:cytosol"/>
    <property type="evidence" value="ECO:0007669"/>
    <property type="project" value="TreeGrafter"/>
</dbReference>
<feature type="domain" description="HTH araC/xylS-type" evidence="4">
    <location>
        <begin position="235"/>
        <end position="332"/>
    </location>
</feature>
<keyword evidence="2" id="KW-0238">DNA-binding</keyword>
<dbReference type="InterPro" id="IPR018060">
    <property type="entry name" value="HTH_AraC"/>
</dbReference>
<evidence type="ECO:0000313" key="6">
    <source>
        <dbReference type="Proteomes" id="UP000032068"/>
    </source>
</evidence>
<dbReference type="SMART" id="SM00342">
    <property type="entry name" value="HTH_ARAC"/>
    <property type="match status" value="1"/>
</dbReference>
<dbReference type="Pfam" id="PF12833">
    <property type="entry name" value="HTH_18"/>
    <property type="match status" value="1"/>
</dbReference>
<evidence type="ECO:0000256" key="2">
    <source>
        <dbReference type="ARBA" id="ARBA00023125"/>
    </source>
</evidence>
<dbReference type="PANTHER" id="PTHR47894:SF1">
    <property type="entry name" value="HTH-TYPE TRANSCRIPTIONAL REGULATOR VQSM"/>
    <property type="match status" value="1"/>
</dbReference>
<dbReference type="Pfam" id="PF12625">
    <property type="entry name" value="Arabinose_bd"/>
    <property type="match status" value="1"/>
</dbReference>
<evidence type="ECO:0000259" key="4">
    <source>
        <dbReference type="PROSITE" id="PS01124"/>
    </source>
</evidence>
<sequence length="335" mass="37948">MLHAHLTTLHAVVLALDTLCQNGDCNAHELLAGSGIDAADLQRPEMRISIAQERQVFRNATARRQDLGLLLGRRMHVSSYGLLGFSLLSASTLGDALEVAFSFPALLGTLFDLRLRRDGSQAWIEASHYRDTAELETFNTEFCLASLKLICEDLLGRTLPLDAARFSHRAPRYQRQYSRDFACAVRFNATDNAIVFDSQWLDRRLPLADPVTHRDTLERCRHLNREFISHLALISRVRQLLASQLPTAPGLDGLARQLRCSSRTLRRQLQEVGTSYQTLLDELRFEQARHLLDQERLPIARIAEALGYSETASFRHAFQRWSGVSPSRYRRPVSA</sequence>
<dbReference type="Proteomes" id="UP000032068">
    <property type="component" value="Unassembled WGS sequence"/>
</dbReference>
<protein>
    <submittedName>
        <fullName evidence="5">AraC family transcriptional regulator</fullName>
    </submittedName>
</protein>
<dbReference type="PANTHER" id="PTHR47894">
    <property type="entry name" value="HTH-TYPE TRANSCRIPTIONAL REGULATOR GADX"/>
    <property type="match status" value="1"/>
</dbReference>
<dbReference type="InterPro" id="IPR032687">
    <property type="entry name" value="AraC-type_N"/>
</dbReference>
<gene>
    <name evidence="5" type="ORF">RU08_02570</name>
</gene>
<dbReference type="SUPFAM" id="SSF46689">
    <property type="entry name" value="Homeodomain-like"/>
    <property type="match status" value="1"/>
</dbReference>
<dbReference type="InterPro" id="IPR020449">
    <property type="entry name" value="Tscrpt_reg_AraC-type_HTH"/>
</dbReference>
<dbReference type="EMBL" id="JXQW01000004">
    <property type="protein sequence ID" value="KIQ06092.1"/>
    <property type="molecule type" value="Genomic_DNA"/>
</dbReference>
<organism evidence="5 6">
    <name type="scientific">Pseudomonas fulva</name>
    <dbReference type="NCBI Taxonomy" id="47880"/>
    <lineage>
        <taxon>Bacteria</taxon>
        <taxon>Pseudomonadati</taxon>
        <taxon>Pseudomonadota</taxon>
        <taxon>Gammaproteobacteria</taxon>
        <taxon>Pseudomonadales</taxon>
        <taxon>Pseudomonadaceae</taxon>
        <taxon>Pseudomonas</taxon>
    </lineage>
</organism>